<feature type="transmembrane region" description="Helical" evidence="2">
    <location>
        <begin position="478"/>
        <end position="495"/>
    </location>
</feature>
<dbReference type="RefSeq" id="WP_284352253.1">
    <property type="nucleotide sequence ID" value="NZ_BRXS01000007.1"/>
</dbReference>
<feature type="transmembrane region" description="Helical" evidence="2">
    <location>
        <begin position="567"/>
        <end position="587"/>
    </location>
</feature>
<dbReference type="PANTHER" id="PTHR43471">
    <property type="entry name" value="ABC TRANSPORTER PERMEASE"/>
    <property type="match status" value="1"/>
</dbReference>
<accession>A0AA37VCL8</accession>
<feature type="transmembrane region" description="Helical" evidence="2">
    <location>
        <begin position="53"/>
        <end position="73"/>
    </location>
</feature>
<feature type="transmembrane region" description="Helical" evidence="2">
    <location>
        <begin position="443"/>
        <end position="466"/>
    </location>
</feature>
<feature type="transmembrane region" description="Helical" evidence="2">
    <location>
        <begin position="147"/>
        <end position="166"/>
    </location>
</feature>
<dbReference type="InterPro" id="IPR027268">
    <property type="entry name" value="Peptidase_M4/M1_CTD_sf"/>
</dbReference>
<sequence>MSRFRAVLAFEIGLHLRRPATWAGFALLAALGVLFVLGMGADMGRHVNAPAAIMLNTFILGMVGVLVTAALCADAGARDALTRMQALFHTTPLRREEYLAGRYLGAFVVNAIVLLGAPLGLALAMLWPDFDPSMVGPFRPASYLRAYAIFLLPGLLVNSAILFGVAALTRRALATYLGVVLLYLGYAAAVGVTSEVLQRSTGALLDPTGVVAVLETMRDWSPVEQNTNPVTLQGPLLANRVIWVAVGLAVLAFTWLRFRFGHDAQRERRRPADATSEPLERVAHVAPLRPAPARRAFDLVAQAWQAIAVARRAFAEIVRGREFQLIVVALALFAVWMGWESAADRFGTPALPLTGTVARFLASNLLGIPIALVTAFYAGELVWRERDAGLADIVDATPVADWAPLAGKTLALCAALAILQGALLLAGIALQAIGGWYRFELALYAQILFGLQLVDYWLFAVVAMLVHVLVHQKYVGHLLAVLFHAATLFAGRFGLRHRLLVYGADTGWVYSDLSGFGPFLPPYLLMKLYWVGWALLLALLASLLWVRGREPTLRRRLAQARARTTRRTLVAAFPAVALVLIAGGVVFRNTNVLNAYVTPQQANAIPAGYERLYRRFEGRPQPKIAHVQLRVELYPAARRVEAQGHYVLVNRSALPIDTVLVHLRSGMRPRTLGLDRPVRGVVADTLHHTWLHALARPLAPGDSVRLRFDLAYAPGAFRHDGAVTAVVENGTFVEREWFPNVGYQRGAELDDPTARRAQGLPPRAPRPPATDLAARMHAGSSSDADLVTFDAVVGTAGDQIAATSGTLQRSWTQGDRRYFHYRSPVPTANTWAVLSARYAVRESRRAGVRVQVLHHPAHTRNVDRILGAAERSLAYYAREFGPNPWGEVRIAEFPRYSMRASAFPNLVAHSESFGFVARVRDDAGDLDTPLLVTAHELAHQWWGGQIMPANVLGRQVLTETLANYSATAILQQAHGDEAVRRFRQLMLIEYLNRRGSGDQPLLTTGDNDNVHYRKGAVAMWTLRHYLGEARLNAALRALVAKHGNAGPPYPTTLDLRRELRAVTPDSLQWLLVDLLDTITIWDLRASAARATPLGDGRWRVALEVEAGKARVDSVGSHTPVPMPDDLVEIVVYGADAHAPLYRAMHRIGTGTRTVTVDVAGEPKRAGVDPDWLLIPRRGDDLSDNVRDVVLAPR</sequence>
<dbReference type="SUPFAM" id="SSF55486">
    <property type="entry name" value="Metalloproteases ('zincins'), catalytic domain"/>
    <property type="match status" value="1"/>
</dbReference>
<feature type="region of interest" description="Disordered" evidence="1">
    <location>
        <begin position="749"/>
        <end position="768"/>
    </location>
</feature>
<feature type="transmembrane region" description="Helical" evidence="2">
    <location>
        <begin position="173"/>
        <end position="192"/>
    </location>
</feature>
<evidence type="ECO:0000313" key="4">
    <source>
        <dbReference type="EMBL" id="GLC27823.1"/>
    </source>
</evidence>
<feature type="transmembrane region" description="Helical" evidence="2">
    <location>
        <begin position="410"/>
        <end position="437"/>
    </location>
</feature>
<keyword evidence="2" id="KW-0472">Membrane</keyword>
<feature type="transmembrane region" description="Helical" evidence="2">
    <location>
        <begin position="359"/>
        <end position="378"/>
    </location>
</feature>
<dbReference type="AlphaFoldDB" id="A0AA37VCL8"/>
<protein>
    <recommendedName>
        <fullName evidence="3">Peptidase M1 membrane alanine aminopeptidase domain-containing protein</fullName>
    </recommendedName>
</protein>
<name>A0AA37VCL8_9BACT</name>
<gene>
    <name evidence="4" type="ORF">rosag_43360</name>
</gene>
<dbReference type="Gene3D" id="1.10.390.10">
    <property type="entry name" value="Neutral Protease Domain 2"/>
    <property type="match status" value="1"/>
</dbReference>
<dbReference type="GO" id="GO:0008237">
    <property type="term" value="F:metallopeptidase activity"/>
    <property type="evidence" value="ECO:0007669"/>
    <property type="project" value="InterPro"/>
</dbReference>
<reference evidence="4" key="1">
    <citation type="submission" date="2022-08" db="EMBL/GenBank/DDBJ databases">
        <title>Draft genome sequencing of Roseisolibacter agri AW1220.</title>
        <authorList>
            <person name="Tobiishi Y."/>
            <person name="Tonouchi A."/>
        </authorList>
    </citation>
    <scope>NUCLEOTIDE SEQUENCE</scope>
    <source>
        <strain evidence="4">AW1220</strain>
    </source>
</reference>
<dbReference type="InterPro" id="IPR014782">
    <property type="entry name" value="Peptidase_M1_dom"/>
</dbReference>
<dbReference type="EMBL" id="BRXS01000007">
    <property type="protein sequence ID" value="GLC27823.1"/>
    <property type="molecule type" value="Genomic_DNA"/>
</dbReference>
<dbReference type="GO" id="GO:0008270">
    <property type="term" value="F:zinc ion binding"/>
    <property type="evidence" value="ECO:0007669"/>
    <property type="project" value="InterPro"/>
</dbReference>
<keyword evidence="5" id="KW-1185">Reference proteome</keyword>
<proteinExistence type="predicted"/>
<feature type="transmembrane region" description="Helical" evidence="2">
    <location>
        <begin position="528"/>
        <end position="546"/>
    </location>
</feature>
<feature type="transmembrane region" description="Helical" evidence="2">
    <location>
        <begin position="322"/>
        <end position="339"/>
    </location>
</feature>
<dbReference type="PANTHER" id="PTHR43471:SF12">
    <property type="entry name" value="HYPOTHETICAL MEMBRANE PROTEIN, CONSERVED"/>
    <property type="match status" value="1"/>
</dbReference>
<keyword evidence="2" id="KW-0812">Transmembrane</keyword>
<evidence type="ECO:0000256" key="2">
    <source>
        <dbReference type="SAM" id="Phobius"/>
    </source>
</evidence>
<comment type="caution">
    <text evidence="4">The sequence shown here is derived from an EMBL/GenBank/DDBJ whole genome shotgun (WGS) entry which is preliminary data.</text>
</comment>
<feature type="transmembrane region" description="Helical" evidence="2">
    <location>
        <begin position="103"/>
        <end position="127"/>
    </location>
</feature>
<keyword evidence="2" id="KW-1133">Transmembrane helix</keyword>
<feature type="domain" description="Peptidase M1 membrane alanine aminopeptidase" evidence="3">
    <location>
        <begin position="869"/>
        <end position="1044"/>
    </location>
</feature>
<dbReference type="Pfam" id="PF01433">
    <property type="entry name" value="Peptidase_M1"/>
    <property type="match status" value="1"/>
</dbReference>
<evidence type="ECO:0000256" key="1">
    <source>
        <dbReference type="SAM" id="MobiDB-lite"/>
    </source>
</evidence>
<feature type="transmembrane region" description="Helical" evidence="2">
    <location>
        <begin position="241"/>
        <end position="260"/>
    </location>
</feature>
<dbReference type="Proteomes" id="UP001161325">
    <property type="component" value="Unassembled WGS sequence"/>
</dbReference>
<organism evidence="4 5">
    <name type="scientific">Roseisolibacter agri</name>
    <dbReference type="NCBI Taxonomy" id="2014610"/>
    <lineage>
        <taxon>Bacteria</taxon>
        <taxon>Pseudomonadati</taxon>
        <taxon>Gemmatimonadota</taxon>
        <taxon>Gemmatimonadia</taxon>
        <taxon>Gemmatimonadales</taxon>
        <taxon>Gemmatimonadaceae</taxon>
        <taxon>Roseisolibacter</taxon>
    </lineage>
</organism>
<evidence type="ECO:0000313" key="5">
    <source>
        <dbReference type="Proteomes" id="UP001161325"/>
    </source>
</evidence>
<evidence type="ECO:0000259" key="3">
    <source>
        <dbReference type="Pfam" id="PF01433"/>
    </source>
</evidence>
<feature type="transmembrane region" description="Helical" evidence="2">
    <location>
        <begin position="20"/>
        <end position="41"/>
    </location>
</feature>